<dbReference type="Pfam" id="PF00593">
    <property type="entry name" value="TonB_dep_Rec_b-barrel"/>
    <property type="match status" value="1"/>
</dbReference>
<evidence type="ECO:0000256" key="12">
    <source>
        <dbReference type="RuleBase" id="RU003357"/>
    </source>
</evidence>
<evidence type="ECO:0000313" key="18">
    <source>
        <dbReference type="Proteomes" id="UP000004728"/>
    </source>
</evidence>
<dbReference type="Proteomes" id="UP000004728">
    <property type="component" value="Unassembled WGS sequence"/>
</dbReference>
<evidence type="ECO:0000259" key="16">
    <source>
        <dbReference type="Pfam" id="PF07715"/>
    </source>
</evidence>
<feature type="chain" id="PRO_5003272531" evidence="14">
    <location>
        <begin position="24"/>
        <end position="814"/>
    </location>
</feature>
<dbReference type="STRING" id="983920.Y88_0777"/>
<dbReference type="Gene3D" id="2.40.170.20">
    <property type="entry name" value="TonB-dependent receptor, beta-barrel domain"/>
    <property type="match status" value="2"/>
</dbReference>
<evidence type="ECO:0000256" key="7">
    <source>
        <dbReference type="ARBA" id="ARBA00023065"/>
    </source>
</evidence>
<reference evidence="17 18" key="1">
    <citation type="journal article" date="2012" name="J. Bacteriol.">
        <title>Draft Genome Sequence of Novosphingobium nitrogenifigens Y88T.</title>
        <authorList>
            <person name="Strabala T.J."/>
            <person name="Macdonald L."/>
            <person name="Liu V."/>
            <person name="Smit A.M."/>
        </authorList>
    </citation>
    <scope>NUCLEOTIDE SEQUENCE [LARGE SCALE GENOMIC DNA]</scope>
    <source>
        <strain evidence="17 18">DSM 19370</strain>
    </source>
</reference>
<dbReference type="eggNOG" id="COG4773">
    <property type="taxonomic scope" value="Bacteria"/>
</dbReference>
<dbReference type="InterPro" id="IPR000531">
    <property type="entry name" value="Beta-barrel_TonB"/>
</dbReference>
<keyword evidence="7" id="KW-0406">Ion transport</keyword>
<keyword evidence="18" id="KW-1185">Reference proteome</keyword>
<dbReference type="InParanoid" id="F1Z9M3"/>
<gene>
    <name evidence="17" type="ORF">Y88_0777</name>
</gene>
<dbReference type="HOGENOM" id="CLU_008287_15_0_5"/>
<feature type="domain" description="TonB-dependent receptor plug" evidence="16">
    <location>
        <begin position="64"/>
        <end position="172"/>
    </location>
</feature>
<comment type="caution">
    <text evidence="17">The sequence shown here is derived from an EMBL/GenBank/DDBJ whole genome shotgun (WGS) entry which is preliminary data.</text>
</comment>
<dbReference type="FunCoup" id="F1Z9M3">
    <property type="interactions" value="51"/>
</dbReference>
<dbReference type="PANTHER" id="PTHR32552">
    <property type="entry name" value="FERRICHROME IRON RECEPTOR-RELATED"/>
    <property type="match status" value="1"/>
</dbReference>
<dbReference type="EMBL" id="AEWJ01000041">
    <property type="protein sequence ID" value="EGD58719.1"/>
    <property type="molecule type" value="Genomic_DNA"/>
</dbReference>
<keyword evidence="4" id="KW-0410">Iron transport</keyword>
<dbReference type="InterPro" id="IPR012910">
    <property type="entry name" value="Plug_dom"/>
</dbReference>
<evidence type="ECO:0000313" key="17">
    <source>
        <dbReference type="EMBL" id="EGD58719.1"/>
    </source>
</evidence>
<evidence type="ECO:0000256" key="10">
    <source>
        <dbReference type="ARBA" id="ARBA00023237"/>
    </source>
</evidence>
<dbReference type="OrthoDB" id="7208812at2"/>
<feature type="signal peptide" evidence="14">
    <location>
        <begin position="1"/>
        <end position="23"/>
    </location>
</feature>
<keyword evidence="6" id="KW-0408">Iron</keyword>
<keyword evidence="3 11" id="KW-1134">Transmembrane beta strand</keyword>
<evidence type="ECO:0000256" key="14">
    <source>
        <dbReference type="SAM" id="SignalP"/>
    </source>
</evidence>
<keyword evidence="8 12" id="KW-0798">TonB box</keyword>
<evidence type="ECO:0000256" key="9">
    <source>
        <dbReference type="ARBA" id="ARBA00023136"/>
    </source>
</evidence>
<evidence type="ECO:0000256" key="1">
    <source>
        <dbReference type="ARBA" id="ARBA00004571"/>
    </source>
</evidence>
<evidence type="ECO:0000256" key="8">
    <source>
        <dbReference type="ARBA" id="ARBA00023077"/>
    </source>
</evidence>
<keyword evidence="2 11" id="KW-0813">Transport</keyword>
<evidence type="ECO:0000259" key="15">
    <source>
        <dbReference type="Pfam" id="PF00593"/>
    </source>
</evidence>
<dbReference type="PROSITE" id="PS51257">
    <property type="entry name" value="PROKAR_LIPOPROTEIN"/>
    <property type="match status" value="1"/>
</dbReference>
<name>F1Z9M3_9SPHN</name>
<dbReference type="GO" id="GO:0009279">
    <property type="term" value="C:cell outer membrane"/>
    <property type="evidence" value="ECO:0007669"/>
    <property type="project" value="UniProtKB-SubCell"/>
</dbReference>
<evidence type="ECO:0000256" key="5">
    <source>
        <dbReference type="ARBA" id="ARBA00022692"/>
    </source>
</evidence>
<sequence>MKMKLALMTGVMLSCLWGNVAHAGTGDDAAGAAPATPAAAPAPQDAGGPLQDIVVTAQRRSQKLQDVGIAITAFNGAQMHQLGFTSSTDLAKMAPNVAISTSFGGQTSQFTMRGVTQSDYNDHVESVIAVYVDDTYIAMQQGQMFGLFDVDHVEILKGPQGTLFGRNATGGVVNYLTKRPTDRFDGYLDATYGSYNNVRLEGGVGGALVEGVRGRLSGFYERYDGYIKNTYPEQTYVPAAYQAGLGKNSLPGAGSDLGGVKGNWALRGQIEADLGPKTQLWISATYNTSVASTGPYQNKATVAVLDSAGNIINAIDAAPNQTCQGIQNGQCVHMAYSPYAGTTRPVAGGDFYGYRDPDGNGPLTASDYTFGNANTFTNWGFSAKLTSDLGFATLTSISDFKHFDKDFSLDLEAGPENQFVWHNVANEKTFSQELRLNGKSGGLTWVTGGYFLYVLNHSASGLGALPESTYSFPAFDQPRVVKLDTKSYSAFAQVEYAVKSNLSLIGGVRVSREVKDYDFQVLLVTPTTGLDPYHWNYSPTISFPGFSQDLYQGHLANTLWSWKGQIDWHPAEKVLIYAGVTQGAKSGSFNAGGPPLAVSAIPYKPERLISYEAGIKSTWFDRRLRFNAAGFYYDYKNYQAAQWLGASTLIINADAYIYGGEAELAATPVNNLDMSVNLGYQTNKVKNVPVGGQLLDRQVTFAPHWTLSGLLRYSVPKPVAGGKMAFQIDGSYQSSSFQNLNNFSANKMPGWGIMNLKLDWTAPDPRWQVSVFARNVLNSWYQTGGFDLSAICGCNEVAVGKPRWIGGQVRYSFR</sequence>
<evidence type="ECO:0000256" key="3">
    <source>
        <dbReference type="ARBA" id="ARBA00022452"/>
    </source>
</evidence>
<feature type="region of interest" description="Disordered" evidence="13">
    <location>
        <begin position="27"/>
        <end position="47"/>
    </location>
</feature>
<keyword evidence="17" id="KW-0675">Receptor</keyword>
<evidence type="ECO:0000256" key="2">
    <source>
        <dbReference type="ARBA" id="ARBA00022448"/>
    </source>
</evidence>
<comment type="similarity">
    <text evidence="11 12">Belongs to the TonB-dependent receptor family.</text>
</comment>
<dbReference type="PROSITE" id="PS52016">
    <property type="entry name" value="TONB_DEPENDENT_REC_3"/>
    <property type="match status" value="1"/>
</dbReference>
<dbReference type="PANTHER" id="PTHR32552:SF81">
    <property type="entry name" value="TONB-DEPENDENT OUTER MEMBRANE RECEPTOR"/>
    <property type="match status" value="1"/>
</dbReference>
<dbReference type="SUPFAM" id="SSF56935">
    <property type="entry name" value="Porins"/>
    <property type="match status" value="1"/>
</dbReference>
<organism evidence="17 18">
    <name type="scientific">Novosphingobium nitrogenifigens DSM 19370</name>
    <dbReference type="NCBI Taxonomy" id="983920"/>
    <lineage>
        <taxon>Bacteria</taxon>
        <taxon>Pseudomonadati</taxon>
        <taxon>Pseudomonadota</taxon>
        <taxon>Alphaproteobacteria</taxon>
        <taxon>Sphingomonadales</taxon>
        <taxon>Sphingomonadaceae</taxon>
        <taxon>Novosphingobium</taxon>
    </lineage>
</organism>
<proteinExistence type="inferred from homology"/>
<dbReference type="InterPro" id="IPR036942">
    <property type="entry name" value="Beta-barrel_TonB_sf"/>
</dbReference>
<dbReference type="AlphaFoldDB" id="F1Z9M3"/>
<evidence type="ECO:0000256" key="6">
    <source>
        <dbReference type="ARBA" id="ARBA00023004"/>
    </source>
</evidence>
<accession>F1Z9M3</accession>
<dbReference type="GO" id="GO:0006826">
    <property type="term" value="P:iron ion transport"/>
    <property type="evidence" value="ECO:0007669"/>
    <property type="project" value="UniProtKB-KW"/>
</dbReference>
<evidence type="ECO:0000256" key="4">
    <source>
        <dbReference type="ARBA" id="ARBA00022496"/>
    </source>
</evidence>
<keyword evidence="14" id="KW-0732">Signal</keyword>
<evidence type="ECO:0000256" key="11">
    <source>
        <dbReference type="PROSITE-ProRule" id="PRU01360"/>
    </source>
</evidence>
<keyword evidence="5 11" id="KW-0812">Transmembrane</keyword>
<evidence type="ECO:0000256" key="13">
    <source>
        <dbReference type="SAM" id="MobiDB-lite"/>
    </source>
</evidence>
<protein>
    <submittedName>
        <fullName evidence="17">TonB-dependent receptor</fullName>
    </submittedName>
</protein>
<keyword evidence="10 11" id="KW-0998">Cell outer membrane</keyword>
<comment type="subcellular location">
    <subcellularLocation>
        <location evidence="1 11">Cell outer membrane</location>
        <topology evidence="1 11">Multi-pass membrane protein</topology>
    </subcellularLocation>
</comment>
<keyword evidence="9 11" id="KW-0472">Membrane</keyword>
<dbReference type="Pfam" id="PF07715">
    <property type="entry name" value="Plug"/>
    <property type="match status" value="1"/>
</dbReference>
<feature type="domain" description="TonB-dependent receptor-like beta-barrel" evidence="15">
    <location>
        <begin position="336"/>
        <end position="776"/>
    </location>
</feature>
<dbReference type="InterPro" id="IPR039426">
    <property type="entry name" value="TonB-dep_rcpt-like"/>
</dbReference>